<protein>
    <submittedName>
        <fullName evidence="7 8">F-box and WD domain protein, putative</fullName>
        <ecNumber evidence="7">2.7.11.7</ecNumber>
    </submittedName>
</protein>
<feature type="repeat" description="WD" evidence="5">
    <location>
        <begin position="188"/>
        <end position="228"/>
    </location>
</feature>
<dbReference type="AlphaFoldDB" id="B7Q4F1"/>
<evidence type="ECO:0000256" key="4">
    <source>
        <dbReference type="ARBA" id="ARBA00023242"/>
    </source>
</evidence>
<dbReference type="PaxDb" id="6945-B7Q4F1"/>
<reference evidence="8" key="2">
    <citation type="submission" date="2020-05" db="UniProtKB">
        <authorList>
            <consortium name="EnsemblMetazoa"/>
        </authorList>
    </citation>
    <scope>IDENTIFICATION</scope>
    <source>
        <strain evidence="8">wikel</strain>
    </source>
</reference>
<keyword evidence="7" id="KW-0808">Transferase</keyword>
<feature type="region of interest" description="Disordered" evidence="6">
    <location>
        <begin position="379"/>
        <end position="404"/>
    </location>
</feature>
<dbReference type="VEuPathDB" id="VectorBase:ISCW021442"/>
<proteinExistence type="predicted"/>
<dbReference type="HOGENOM" id="CLU_652633_0_0_1"/>
<evidence type="ECO:0000313" key="8">
    <source>
        <dbReference type="EnsemblMetazoa" id="ISCW021442-PA"/>
    </source>
</evidence>
<dbReference type="InterPro" id="IPR015943">
    <property type="entry name" value="WD40/YVTN_repeat-like_dom_sf"/>
</dbReference>
<gene>
    <name evidence="7" type="ORF">IscW_ISCW021442</name>
</gene>
<dbReference type="GO" id="GO:0005730">
    <property type="term" value="C:nucleolus"/>
    <property type="evidence" value="ECO:0000318"/>
    <property type="project" value="GO_Central"/>
</dbReference>
<dbReference type="PANTHER" id="PTHR19924:SF26">
    <property type="entry name" value="U3 SMALL NUCLEOLAR RNA-ASSOCIATED PROTEIN 15 HOMOLOG"/>
    <property type="match status" value="1"/>
</dbReference>
<name>B7Q4F1_IXOSC</name>
<dbReference type="Gene3D" id="2.130.10.10">
    <property type="entry name" value="YVTN repeat-like/Quinoprotein amine dehydrogenase"/>
    <property type="match status" value="2"/>
</dbReference>
<dbReference type="PROSITE" id="PS50294">
    <property type="entry name" value="WD_REPEATS_REGION"/>
    <property type="match status" value="1"/>
</dbReference>
<accession>B7Q4F1</accession>
<comment type="subcellular location">
    <subcellularLocation>
        <location evidence="1">Nucleus</location>
        <location evidence="1">Nucleolus</location>
    </subcellularLocation>
</comment>
<dbReference type="GO" id="GO:0045943">
    <property type="term" value="P:positive regulation of transcription by RNA polymerase I"/>
    <property type="evidence" value="ECO:0000318"/>
    <property type="project" value="GO_Central"/>
</dbReference>
<dbReference type="EMBL" id="ABJB010773753">
    <property type="status" value="NOT_ANNOTATED_CDS"/>
    <property type="molecule type" value="Genomic_DNA"/>
</dbReference>
<dbReference type="EMBL" id="ABJB010507237">
    <property type="status" value="NOT_ANNOTATED_CDS"/>
    <property type="molecule type" value="Genomic_DNA"/>
</dbReference>
<keyword evidence="4" id="KW-0539">Nucleus</keyword>
<dbReference type="STRING" id="6945.B7Q4F1"/>
<dbReference type="InterPro" id="IPR019775">
    <property type="entry name" value="WD40_repeat_CS"/>
</dbReference>
<keyword evidence="3" id="KW-0677">Repeat</keyword>
<feature type="compositionally biased region" description="Basic and acidic residues" evidence="6">
    <location>
        <begin position="388"/>
        <end position="404"/>
    </location>
</feature>
<dbReference type="EMBL" id="ABJB010414999">
    <property type="status" value="NOT_ANNOTATED_CDS"/>
    <property type="molecule type" value="Genomic_DNA"/>
</dbReference>
<dbReference type="EnsemblMetazoa" id="ISCW021442-RA">
    <property type="protein sequence ID" value="ISCW021442-PA"/>
    <property type="gene ID" value="ISCW021442"/>
</dbReference>
<dbReference type="OrthoDB" id="190105at2759"/>
<dbReference type="PROSITE" id="PS50082">
    <property type="entry name" value="WD_REPEATS_2"/>
    <property type="match status" value="2"/>
</dbReference>
<keyword evidence="2 5" id="KW-0853">WD repeat</keyword>
<organism>
    <name type="scientific">Ixodes scapularis</name>
    <name type="common">Black-legged tick</name>
    <name type="synonym">Deer tick</name>
    <dbReference type="NCBI Taxonomy" id="6945"/>
    <lineage>
        <taxon>Eukaryota</taxon>
        <taxon>Metazoa</taxon>
        <taxon>Ecdysozoa</taxon>
        <taxon>Arthropoda</taxon>
        <taxon>Chelicerata</taxon>
        <taxon>Arachnida</taxon>
        <taxon>Acari</taxon>
        <taxon>Parasitiformes</taxon>
        <taxon>Ixodida</taxon>
        <taxon>Ixodoidea</taxon>
        <taxon>Ixodidae</taxon>
        <taxon>Ixodinae</taxon>
        <taxon>Ixodes</taxon>
    </lineage>
</organism>
<evidence type="ECO:0000256" key="2">
    <source>
        <dbReference type="ARBA" id="ARBA00022574"/>
    </source>
</evidence>
<dbReference type="PRINTS" id="PR00320">
    <property type="entry name" value="GPROTEINBRPT"/>
</dbReference>
<dbReference type="SUPFAM" id="SSF50978">
    <property type="entry name" value="WD40 repeat-like"/>
    <property type="match status" value="1"/>
</dbReference>
<sequence>MHPYSTPSSPPCLRPLVIPTAPTAPLETAPEKWLLHYKRLKKAGFTVRELKGHHDIVWSVALDGNVLVSASRDTTLRVWNAQSGQELCSLRGHTSSVNAALLLSAEQTRVLSSRLGCPAAHRIAVSGSSDCYLNLWLALQGELLKSMYTYNPISTLAVLNEDCLIVVGTEGGKIEVWDVVQAVVVSSVIGHEGSIAALWVDGPTTIVTGSSDRSLKVWQFLSGELCAVQVIGDCVPRGHHIRSLATDGYRIFVGADSSNLKVINWSSGRIDRLRNHPQEQGSTPAVFIKAGLVLASSCDLDTGCSAVNMRMLPGGDYVGTLQREGQGKAFALASDIVEDITLRIVTGGIGLSVWDWTPQDKPGDHPVVFLEALAECASGSTSDSTSAESDHEVDKPAGSPERRLLPFQESRSWFSQWCSLM</sequence>
<evidence type="ECO:0000256" key="1">
    <source>
        <dbReference type="ARBA" id="ARBA00004604"/>
    </source>
</evidence>
<dbReference type="GO" id="GO:0006364">
    <property type="term" value="P:rRNA processing"/>
    <property type="evidence" value="ECO:0000318"/>
    <property type="project" value="GO_Central"/>
</dbReference>
<keyword evidence="9" id="KW-1185">Reference proteome</keyword>
<evidence type="ECO:0000313" key="9">
    <source>
        <dbReference type="Proteomes" id="UP000001555"/>
    </source>
</evidence>
<dbReference type="PANTHER" id="PTHR19924">
    <property type="entry name" value="UTP15 U3 SMALL NUCLEOLAR RNA-ASSOCIATED PROTEIN 15 FAMILY MEMBER"/>
    <property type="match status" value="1"/>
</dbReference>
<evidence type="ECO:0000313" key="7">
    <source>
        <dbReference type="EMBL" id="EEC13723.1"/>
    </source>
</evidence>
<dbReference type="EMBL" id="DS855301">
    <property type="protein sequence ID" value="EEC13723.1"/>
    <property type="molecule type" value="Genomic_DNA"/>
</dbReference>
<dbReference type="VEuPathDB" id="VectorBase:ISCI021442"/>
<evidence type="ECO:0000256" key="5">
    <source>
        <dbReference type="PROSITE-ProRule" id="PRU00221"/>
    </source>
</evidence>
<dbReference type="EC" id="2.7.11.7" evidence="7"/>
<dbReference type="InterPro" id="IPR001680">
    <property type="entry name" value="WD40_rpt"/>
</dbReference>
<dbReference type="PROSITE" id="PS00678">
    <property type="entry name" value="WD_REPEATS_1"/>
    <property type="match status" value="1"/>
</dbReference>
<dbReference type="InterPro" id="IPR020472">
    <property type="entry name" value="WD40_PAC1"/>
</dbReference>
<evidence type="ECO:0000256" key="3">
    <source>
        <dbReference type="ARBA" id="ARBA00022737"/>
    </source>
</evidence>
<dbReference type="VEuPathDB" id="VectorBase:ISCP_009471"/>
<dbReference type="InParanoid" id="B7Q4F1"/>
<dbReference type="InterPro" id="IPR036322">
    <property type="entry name" value="WD40_repeat_dom_sf"/>
</dbReference>
<dbReference type="GO" id="GO:0016905">
    <property type="term" value="F:myosin heavy chain kinase activity"/>
    <property type="evidence" value="ECO:0007669"/>
    <property type="project" value="UniProtKB-EC"/>
</dbReference>
<dbReference type="Proteomes" id="UP000001555">
    <property type="component" value="Unassembled WGS sequence"/>
</dbReference>
<dbReference type="SMART" id="SM00320">
    <property type="entry name" value="WD40"/>
    <property type="match status" value="4"/>
</dbReference>
<reference evidence="7 9" key="1">
    <citation type="submission" date="2008-03" db="EMBL/GenBank/DDBJ databases">
        <title>Annotation of Ixodes scapularis.</title>
        <authorList>
            <consortium name="Ixodes scapularis Genome Project Consortium"/>
            <person name="Caler E."/>
            <person name="Hannick L.I."/>
            <person name="Bidwell S."/>
            <person name="Joardar V."/>
            <person name="Thiagarajan M."/>
            <person name="Amedeo P."/>
            <person name="Galinsky K.J."/>
            <person name="Schobel S."/>
            <person name="Inman J."/>
            <person name="Hostetler J."/>
            <person name="Miller J."/>
            <person name="Hammond M."/>
            <person name="Megy K."/>
            <person name="Lawson D."/>
            <person name="Kodira C."/>
            <person name="Sutton G."/>
            <person name="Meyer J."/>
            <person name="Hill C.A."/>
            <person name="Birren B."/>
            <person name="Nene V."/>
            <person name="Collins F."/>
            <person name="Alarcon-Chaidez F."/>
            <person name="Wikel S."/>
            <person name="Strausberg R."/>
        </authorList>
    </citation>
    <scope>NUCLEOTIDE SEQUENCE [LARGE SCALE GENOMIC DNA]</scope>
    <source>
        <strain evidence="9">Wikel</strain>
        <strain evidence="7">Wikel colony</strain>
    </source>
</reference>
<dbReference type="Pfam" id="PF00400">
    <property type="entry name" value="WD40"/>
    <property type="match status" value="2"/>
</dbReference>
<evidence type="ECO:0000256" key="6">
    <source>
        <dbReference type="SAM" id="MobiDB-lite"/>
    </source>
</evidence>
<feature type="repeat" description="WD" evidence="5">
    <location>
        <begin position="50"/>
        <end position="89"/>
    </location>
</feature>